<dbReference type="SUPFAM" id="SSF46458">
    <property type="entry name" value="Globin-like"/>
    <property type="match status" value="2"/>
</dbReference>
<keyword evidence="1 5" id="KW-0349">Heme</keyword>
<dbReference type="PANTHER" id="PTHR43396">
    <property type="entry name" value="FLAVOHEMOPROTEIN"/>
    <property type="match status" value="1"/>
</dbReference>
<evidence type="ECO:0000259" key="6">
    <source>
        <dbReference type="PROSITE" id="PS01033"/>
    </source>
</evidence>
<keyword evidence="4" id="KW-0408">Iron</keyword>
<evidence type="ECO:0000313" key="7">
    <source>
        <dbReference type="EMBL" id="MDM8563595.1"/>
    </source>
</evidence>
<evidence type="ECO:0000313" key="8">
    <source>
        <dbReference type="Proteomes" id="UP001171945"/>
    </source>
</evidence>
<dbReference type="Proteomes" id="UP001171945">
    <property type="component" value="Unassembled WGS sequence"/>
</dbReference>
<comment type="caution">
    <text evidence="7">The sequence shown here is derived from an EMBL/GenBank/DDBJ whole genome shotgun (WGS) entry which is preliminary data.</text>
</comment>
<gene>
    <name evidence="7" type="ORF">QUF54_09600</name>
</gene>
<sequence>MAIVKSTAPAIKANSEKITSRMYERMFGKFPYAKPLFKNAPKNQPQVLARSIVGYAENIDNLAALDAVLERIAVHHVETSILPEHYPWVGESLLGAIKDILGDAITDEVNDAWTQAYWYLANVLIEKEKQLYKELLTDEKKKIVKDTAPFLKENGESITTRMYEIMFTNYPDAKKLFNKAPKDQNKVLARSIIGYAENIDNLSALTGAIERIAANHVSTNVKPIHYPWVVECLLQAISEVLGDKMTDEIKEAWFAAYWFLADILMTREKELYAQ</sequence>
<dbReference type="Gene3D" id="1.10.490.10">
    <property type="entry name" value="Globins"/>
    <property type="match status" value="2"/>
</dbReference>
<evidence type="ECO:0000256" key="1">
    <source>
        <dbReference type="ARBA" id="ARBA00022617"/>
    </source>
</evidence>
<protein>
    <submittedName>
        <fullName evidence="7">Globin domain-containing protein</fullName>
    </submittedName>
</protein>
<keyword evidence="5" id="KW-0813">Transport</keyword>
<dbReference type="EMBL" id="JAUCGM010000736">
    <property type="protein sequence ID" value="MDM8563595.1"/>
    <property type="molecule type" value="Genomic_DNA"/>
</dbReference>
<dbReference type="InterPro" id="IPR000971">
    <property type="entry name" value="Globin"/>
</dbReference>
<comment type="similarity">
    <text evidence="5">Belongs to the globin family.</text>
</comment>
<evidence type="ECO:0000256" key="2">
    <source>
        <dbReference type="ARBA" id="ARBA00022621"/>
    </source>
</evidence>
<keyword evidence="8" id="KW-1185">Reference proteome</keyword>
<name>A0ABT7VVI1_9GAMM</name>
<keyword evidence="3" id="KW-0479">Metal-binding</keyword>
<dbReference type="InterPro" id="IPR009050">
    <property type="entry name" value="Globin-like_sf"/>
</dbReference>
<evidence type="ECO:0000256" key="5">
    <source>
        <dbReference type="RuleBase" id="RU000356"/>
    </source>
</evidence>
<dbReference type="PROSITE" id="PS01033">
    <property type="entry name" value="GLOBIN"/>
    <property type="match status" value="2"/>
</dbReference>
<dbReference type="CDD" id="cd08922">
    <property type="entry name" value="FHb-globin"/>
    <property type="match status" value="2"/>
</dbReference>
<feature type="domain" description="Globin" evidence="6">
    <location>
        <begin position="1"/>
        <end position="129"/>
    </location>
</feature>
<reference evidence="7" key="1">
    <citation type="submission" date="2023-06" db="EMBL/GenBank/DDBJ databases">
        <title>Uncultivated large filamentous bacteria from sulfidic sediments reveal new species and different genomic features in energy metabolism and defense.</title>
        <authorList>
            <person name="Fonseca A."/>
        </authorList>
    </citation>
    <scope>NUCLEOTIDE SEQUENCE</scope>
    <source>
        <strain evidence="7">HSG4</strain>
    </source>
</reference>
<proteinExistence type="inferred from homology"/>
<dbReference type="InterPro" id="IPR012292">
    <property type="entry name" value="Globin/Proto"/>
</dbReference>
<evidence type="ECO:0000256" key="3">
    <source>
        <dbReference type="ARBA" id="ARBA00022723"/>
    </source>
</evidence>
<keyword evidence="2 5" id="KW-0561">Oxygen transport</keyword>
<dbReference type="Pfam" id="PF00042">
    <property type="entry name" value="Globin"/>
    <property type="match status" value="2"/>
</dbReference>
<feature type="domain" description="Globin" evidence="6">
    <location>
        <begin position="135"/>
        <end position="269"/>
    </location>
</feature>
<accession>A0ABT7VVI1</accession>
<evidence type="ECO:0000256" key="4">
    <source>
        <dbReference type="ARBA" id="ARBA00023004"/>
    </source>
</evidence>
<organism evidence="7 8">
    <name type="scientific">Candidatus Marithioploca araucensis</name>
    <dbReference type="NCBI Taxonomy" id="70273"/>
    <lineage>
        <taxon>Bacteria</taxon>
        <taxon>Pseudomonadati</taxon>
        <taxon>Pseudomonadota</taxon>
        <taxon>Gammaproteobacteria</taxon>
        <taxon>Thiotrichales</taxon>
        <taxon>Thiotrichaceae</taxon>
        <taxon>Candidatus Marithioploca</taxon>
    </lineage>
</organism>
<dbReference type="PANTHER" id="PTHR43396:SF3">
    <property type="entry name" value="FLAVOHEMOPROTEIN"/>
    <property type="match status" value="1"/>
</dbReference>